<organism evidence="1 2">
    <name type="scientific">Lentzea cavernae</name>
    <dbReference type="NCBI Taxonomy" id="2020703"/>
    <lineage>
        <taxon>Bacteria</taxon>
        <taxon>Bacillati</taxon>
        <taxon>Actinomycetota</taxon>
        <taxon>Actinomycetes</taxon>
        <taxon>Pseudonocardiales</taxon>
        <taxon>Pseudonocardiaceae</taxon>
        <taxon>Lentzea</taxon>
    </lineage>
</organism>
<dbReference type="Proteomes" id="UP000605568">
    <property type="component" value="Unassembled WGS sequence"/>
</dbReference>
<dbReference type="RefSeq" id="WP_191300269.1">
    <property type="nucleotide sequence ID" value="NZ_BNAR01000006.1"/>
</dbReference>
<evidence type="ECO:0000313" key="2">
    <source>
        <dbReference type="Proteomes" id="UP000605568"/>
    </source>
</evidence>
<accession>A0ABQ3MHR5</accession>
<sequence length="70" mass="8114">MILRIYPPIRTDTVVDEASALIRRVEAESGVRHVLVDLMYLDELAFRLKWDRTGGLFGERRSNGRLRSAR</sequence>
<keyword evidence="2" id="KW-1185">Reference proteome</keyword>
<proteinExistence type="predicted"/>
<reference evidence="2" key="1">
    <citation type="journal article" date="2019" name="Int. J. Syst. Evol. Microbiol.">
        <title>The Global Catalogue of Microorganisms (GCM) 10K type strain sequencing project: providing services to taxonomists for standard genome sequencing and annotation.</title>
        <authorList>
            <consortium name="The Broad Institute Genomics Platform"/>
            <consortium name="The Broad Institute Genome Sequencing Center for Infectious Disease"/>
            <person name="Wu L."/>
            <person name="Ma J."/>
        </authorList>
    </citation>
    <scope>NUCLEOTIDE SEQUENCE [LARGE SCALE GENOMIC DNA]</scope>
    <source>
        <strain evidence="2">CGMCC 4.7367</strain>
    </source>
</reference>
<dbReference type="EMBL" id="BNAR01000006">
    <property type="protein sequence ID" value="GHH44198.1"/>
    <property type="molecule type" value="Genomic_DNA"/>
</dbReference>
<gene>
    <name evidence="1" type="ORF">GCM10017774_43360</name>
</gene>
<name>A0ABQ3MHR5_9PSEU</name>
<protein>
    <submittedName>
        <fullName evidence="1">Uncharacterized protein</fullName>
    </submittedName>
</protein>
<comment type="caution">
    <text evidence="1">The sequence shown here is derived from an EMBL/GenBank/DDBJ whole genome shotgun (WGS) entry which is preliminary data.</text>
</comment>
<evidence type="ECO:0000313" key="1">
    <source>
        <dbReference type="EMBL" id="GHH44198.1"/>
    </source>
</evidence>